<feature type="transmembrane region" description="Helical" evidence="1">
    <location>
        <begin position="14"/>
        <end position="34"/>
    </location>
</feature>
<proteinExistence type="predicted"/>
<feature type="transmembrane region" description="Helical" evidence="1">
    <location>
        <begin position="88"/>
        <end position="107"/>
    </location>
</feature>
<evidence type="ECO:0000256" key="1">
    <source>
        <dbReference type="SAM" id="Phobius"/>
    </source>
</evidence>
<evidence type="ECO:0000313" key="2">
    <source>
        <dbReference type="EMBL" id="GLB48517.1"/>
    </source>
</evidence>
<feature type="transmembrane region" description="Helical" evidence="1">
    <location>
        <begin position="162"/>
        <end position="183"/>
    </location>
</feature>
<keyword evidence="1" id="KW-0472">Membrane</keyword>
<dbReference type="EMBL" id="BRVO01000001">
    <property type="protein sequence ID" value="GLB48517.1"/>
    <property type="molecule type" value="Genomic_DNA"/>
</dbReference>
<name>A0ABQ5MGM3_9FLAO</name>
<feature type="transmembrane region" description="Helical" evidence="1">
    <location>
        <begin position="127"/>
        <end position="150"/>
    </location>
</feature>
<evidence type="ECO:0008006" key="4">
    <source>
        <dbReference type="Google" id="ProtNLM"/>
    </source>
</evidence>
<keyword evidence="3" id="KW-1185">Reference proteome</keyword>
<evidence type="ECO:0000313" key="3">
    <source>
        <dbReference type="Proteomes" id="UP001143543"/>
    </source>
</evidence>
<protein>
    <recommendedName>
        <fullName evidence="4">Lysine transporter LysE</fullName>
    </recommendedName>
</protein>
<organism evidence="2 3">
    <name type="scientific">Neptunitalea lumnitzerae</name>
    <dbReference type="NCBI Taxonomy" id="2965509"/>
    <lineage>
        <taxon>Bacteria</taxon>
        <taxon>Pseudomonadati</taxon>
        <taxon>Bacteroidota</taxon>
        <taxon>Flavobacteriia</taxon>
        <taxon>Flavobacteriales</taxon>
        <taxon>Flavobacteriaceae</taxon>
        <taxon>Neptunitalea</taxon>
    </lineage>
</organism>
<reference evidence="2" key="1">
    <citation type="submission" date="2022-07" db="EMBL/GenBank/DDBJ databases">
        <title>Taxonomy of Novel Oxalotrophic and Methylotrophic Bacteria.</title>
        <authorList>
            <person name="Sahin N."/>
            <person name="Tani A."/>
        </authorList>
    </citation>
    <scope>NUCLEOTIDE SEQUENCE</scope>
    <source>
        <strain evidence="2">Y10</strain>
    </source>
</reference>
<feature type="transmembrane region" description="Helical" evidence="1">
    <location>
        <begin position="46"/>
        <end position="67"/>
    </location>
</feature>
<keyword evidence="1" id="KW-1133">Transmembrane helix</keyword>
<dbReference type="Proteomes" id="UP001143543">
    <property type="component" value="Unassembled WGS sequence"/>
</dbReference>
<accession>A0ABQ5MGM3</accession>
<gene>
    <name evidence="2" type="ORF">Y10_08850</name>
</gene>
<comment type="caution">
    <text evidence="2">The sequence shown here is derived from an EMBL/GenBank/DDBJ whole genome shotgun (WGS) entry which is preliminary data.</text>
</comment>
<keyword evidence="1" id="KW-0812">Transmembrane</keyword>
<sequence length="184" mass="21213">MNAAKISAEKGKKYAVYFSVGVCIIIALQAYIAVNISKFLFKNPHIIDYLMELALVIFALLAAYFFWHAKKKQGKEKKVKYVSVSRRNSFFKGMFLGVLNLLTLPFYCGLNATWKVSGWITYNWQDTLTFVVSAATGTFSILYIYIFYFHKLEVKSSKFSKYSDYILGVLMLLLMVLTIFRLYS</sequence>